<dbReference type="InterPro" id="IPR051384">
    <property type="entry name" value="Mth_GPCR"/>
</dbReference>
<feature type="transmembrane region" description="Helical" evidence="9">
    <location>
        <begin position="699"/>
        <end position="718"/>
    </location>
</feature>
<feature type="domain" description="G-protein coupled receptors family 2 profile 2" evidence="11">
    <location>
        <begin position="635"/>
        <end position="851"/>
    </location>
</feature>
<keyword evidence="13" id="KW-1185">Reference proteome</keyword>
<dbReference type="EMBL" id="CADEPI010000394">
    <property type="protein sequence ID" value="CAB3385123.1"/>
    <property type="molecule type" value="Genomic_DNA"/>
</dbReference>
<dbReference type="GO" id="GO:0007166">
    <property type="term" value="P:cell surface receptor signaling pathway"/>
    <property type="evidence" value="ECO:0007669"/>
    <property type="project" value="InterPro"/>
</dbReference>
<accession>A0A8S1DN23</accession>
<feature type="transmembrane region" description="Helical" evidence="9">
    <location>
        <begin position="628"/>
        <end position="647"/>
    </location>
</feature>
<evidence type="ECO:0000313" key="13">
    <source>
        <dbReference type="Proteomes" id="UP000494165"/>
    </source>
</evidence>
<dbReference type="Pfam" id="PF00002">
    <property type="entry name" value="7tm_2"/>
    <property type="match status" value="2"/>
</dbReference>
<feature type="transmembrane region" description="Helical" evidence="9">
    <location>
        <begin position="290"/>
        <end position="310"/>
    </location>
</feature>
<dbReference type="OrthoDB" id="6134459at2759"/>
<evidence type="ECO:0000256" key="6">
    <source>
        <dbReference type="ARBA" id="ARBA00023136"/>
    </source>
</evidence>
<evidence type="ECO:0000259" key="11">
    <source>
        <dbReference type="PROSITE" id="PS50261"/>
    </source>
</evidence>
<organism evidence="12 13">
    <name type="scientific">Cloeon dipterum</name>
    <dbReference type="NCBI Taxonomy" id="197152"/>
    <lineage>
        <taxon>Eukaryota</taxon>
        <taxon>Metazoa</taxon>
        <taxon>Ecdysozoa</taxon>
        <taxon>Arthropoda</taxon>
        <taxon>Hexapoda</taxon>
        <taxon>Insecta</taxon>
        <taxon>Pterygota</taxon>
        <taxon>Palaeoptera</taxon>
        <taxon>Ephemeroptera</taxon>
        <taxon>Pisciforma</taxon>
        <taxon>Baetidae</taxon>
        <taxon>Cloeon</taxon>
    </lineage>
</organism>
<dbReference type="Gene3D" id="1.20.1070.10">
    <property type="entry name" value="Rhodopsin 7-helix transmembrane proteins"/>
    <property type="match status" value="2"/>
</dbReference>
<keyword evidence="7" id="KW-0675">Receptor</keyword>
<keyword evidence="10" id="KW-0732">Signal</keyword>
<dbReference type="Proteomes" id="UP000494165">
    <property type="component" value="Unassembled WGS sequence"/>
</dbReference>
<feature type="transmembrane region" description="Helical" evidence="9">
    <location>
        <begin position="595"/>
        <end position="616"/>
    </location>
</feature>
<feature type="transmembrane region" description="Helical" evidence="9">
    <location>
        <begin position="216"/>
        <end position="235"/>
    </location>
</feature>
<evidence type="ECO:0000256" key="1">
    <source>
        <dbReference type="ARBA" id="ARBA00004141"/>
    </source>
</evidence>
<dbReference type="CDD" id="cd15039">
    <property type="entry name" value="7tmB3_Methuselah-like"/>
    <property type="match status" value="2"/>
</dbReference>
<sequence>MKASIFAFLLFIGQASANDFCNEKLRTRVTEAEELKNGTLLTTTDGDQYPNGTFWKKEEGSWWACPCLLHPCIRVCDPEFATDIIQGFSEDVPAPIPWDEIYANKSATRGRYKYVHEAMCEDLAYFLDKGRFKILDNGELELEGEDENLDATHYCVHHVGEYTAHVMHCIEPEEYYPPFKFNLYPPFFILSSIFLILTILAFALTPEIKSFHTKCVVCHSACLAVAFIALTVNYLRGDSTERVLCFTIGYTALYSFHASMFWLNSMCIDIFLTFKGVVRTQGIHFVKFTVYSFGTPMVITIVALIFNVIHDEDSIFNSRLGENSCWMEDGIYAMWIFFLGPTLMLLMANLALFTATVFNVTRTRRESVRALKKTNSKVHMSRRQANQRRGLYVKLSVLVGFPWIIEVLHSIVSGADVYCFVSSENYCIEDLRSKVTNATVLGNGTLLTSDGVHHPENTFWQKDEHWWVCPCLAGVCIRKCSNEFAEELGLTLEEETARIPIWDRDRVTHASLEKAFRVAYNHSCDVGIPLRNKNSFRILANGSLHAAHLQDSPFNVNRFCVFPLGNDEIAAVVCLLQEHYSVVHIEQYSTLKYKLYPPFFILSSIFLIFTVVAFMATPENKTFHAKSVVCHSGCLSIAFLGLSIIYLAGPSLRNTRICSVIVYVTKYFIMTAVFWLNAMCIDIYFAFKGLVRSSMSHLKFSIYAWTSPLIIETISVILDLTTSHPKFSPGIGKEKCWISSYWGELLYFQGPIFILLVANVGLFCATACNVRRSMRESFRTLNRANSKVHLHKRHDRQRLCLYLKLSLLMGFTWLTEVISWAVGGPPEYWYFTDVVNALRGVFIFWIFVFSNKKMRRNLRERMQKGKFDVSTSANLSEQQTSASTAF</sequence>
<evidence type="ECO:0000256" key="8">
    <source>
        <dbReference type="ARBA" id="ARBA00023224"/>
    </source>
</evidence>
<evidence type="ECO:0000256" key="7">
    <source>
        <dbReference type="ARBA" id="ARBA00023170"/>
    </source>
</evidence>
<evidence type="ECO:0000313" key="12">
    <source>
        <dbReference type="EMBL" id="CAB3385123.1"/>
    </source>
</evidence>
<keyword evidence="3 9" id="KW-0812">Transmembrane</keyword>
<comment type="caution">
    <text evidence="12">The sequence shown here is derived from an EMBL/GenBank/DDBJ whole genome shotgun (WGS) entry which is preliminary data.</text>
</comment>
<comment type="subcellular location">
    <subcellularLocation>
        <location evidence="1">Membrane</location>
        <topology evidence="1">Multi-pass membrane protein</topology>
    </subcellularLocation>
</comment>
<comment type="similarity">
    <text evidence="2">Belongs to the G-protein coupled receptor 2 family. Mth subfamily.</text>
</comment>
<protein>
    <recommendedName>
        <fullName evidence="11">G-protein coupled receptors family 2 profile 2 domain-containing protein</fullName>
    </recommendedName>
</protein>
<keyword evidence="8" id="KW-0807">Transducer</keyword>
<feature type="transmembrane region" description="Helical" evidence="9">
    <location>
        <begin position="183"/>
        <end position="204"/>
    </location>
</feature>
<proteinExistence type="inferred from homology"/>
<evidence type="ECO:0000256" key="4">
    <source>
        <dbReference type="ARBA" id="ARBA00022989"/>
    </source>
</evidence>
<feature type="transmembrane region" description="Helical" evidence="9">
    <location>
        <begin position="255"/>
        <end position="278"/>
    </location>
</feature>
<reference evidence="12 13" key="1">
    <citation type="submission" date="2020-04" db="EMBL/GenBank/DDBJ databases">
        <authorList>
            <person name="Alioto T."/>
            <person name="Alioto T."/>
            <person name="Gomez Garrido J."/>
        </authorList>
    </citation>
    <scope>NUCLEOTIDE SEQUENCE [LARGE SCALE GENOMIC DNA]</scope>
</reference>
<dbReference type="SUPFAM" id="SSF63877">
    <property type="entry name" value="Methuselah ectodomain"/>
    <property type="match status" value="1"/>
</dbReference>
<dbReference type="GO" id="GO:0005886">
    <property type="term" value="C:plasma membrane"/>
    <property type="evidence" value="ECO:0007669"/>
    <property type="project" value="TreeGrafter"/>
</dbReference>
<feature type="chain" id="PRO_5035929504" description="G-protein coupled receptors family 2 profile 2 domain-containing protein" evidence="10">
    <location>
        <begin position="18"/>
        <end position="886"/>
    </location>
</feature>
<feature type="transmembrane region" description="Helical" evidence="9">
    <location>
        <begin position="667"/>
        <end position="687"/>
    </location>
</feature>
<evidence type="ECO:0000256" key="5">
    <source>
        <dbReference type="ARBA" id="ARBA00023040"/>
    </source>
</evidence>
<keyword evidence="6 9" id="KW-0472">Membrane</keyword>
<feature type="signal peptide" evidence="10">
    <location>
        <begin position="1"/>
        <end position="17"/>
    </location>
</feature>
<gene>
    <name evidence="12" type="ORF">CLODIP_2_CD09179</name>
</gene>
<feature type="transmembrane region" description="Helical" evidence="9">
    <location>
        <begin position="391"/>
        <end position="412"/>
    </location>
</feature>
<dbReference type="PANTHER" id="PTHR47154:SF2">
    <property type="entry name" value="G-PROTEIN COUPLED RECEPTOR MTH-RELATED"/>
    <property type="match status" value="1"/>
</dbReference>
<dbReference type="InterPro" id="IPR000832">
    <property type="entry name" value="GPCR_2_secretin-like"/>
</dbReference>
<feature type="transmembrane region" description="Helical" evidence="9">
    <location>
        <begin position="828"/>
        <end position="849"/>
    </location>
</feature>
<dbReference type="PROSITE" id="PS50261">
    <property type="entry name" value="G_PROTEIN_RECEP_F2_4"/>
    <property type="match status" value="2"/>
</dbReference>
<dbReference type="PANTHER" id="PTHR47154">
    <property type="entry name" value="G-PROTEIN COUPLED RECEPTOR MTH-RELATED"/>
    <property type="match status" value="1"/>
</dbReference>
<feature type="transmembrane region" description="Helical" evidence="9">
    <location>
        <begin position="747"/>
        <end position="770"/>
    </location>
</feature>
<feature type="transmembrane region" description="Helical" evidence="9">
    <location>
        <begin position="801"/>
        <end position="822"/>
    </location>
</feature>
<keyword evidence="5" id="KW-0297">G-protein coupled receptor</keyword>
<feature type="domain" description="G-protein coupled receptors family 2 profile 2" evidence="11">
    <location>
        <begin position="180"/>
        <end position="430"/>
    </location>
</feature>
<evidence type="ECO:0000256" key="2">
    <source>
        <dbReference type="ARBA" id="ARBA00008979"/>
    </source>
</evidence>
<evidence type="ECO:0000256" key="10">
    <source>
        <dbReference type="SAM" id="SignalP"/>
    </source>
</evidence>
<dbReference type="InterPro" id="IPR036272">
    <property type="entry name" value="Methuselah_N_sf"/>
</dbReference>
<feature type="transmembrane region" description="Helical" evidence="9">
    <location>
        <begin position="330"/>
        <end position="360"/>
    </location>
</feature>
<evidence type="ECO:0000256" key="9">
    <source>
        <dbReference type="SAM" id="Phobius"/>
    </source>
</evidence>
<dbReference type="GO" id="GO:0008528">
    <property type="term" value="F:G protein-coupled peptide receptor activity"/>
    <property type="evidence" value="ECO:0007669"/>
    <property type="project" value="TreeGrafter"/>
</dbReference>
<dbReference type="AlphaFoldDB" id="A0A8S1DN23"/>
<keyword evidence="4 9" id="KW-1133">Transmembrane helix</keyword>
<evidence type="ECO:0000256" key="3">
    <source>
        <dbReference type="ARBA" id="ARBA00022692"/>
    </source>
</evidence>
<name>A0A8S1DN23_9INSE</name>
<dbReference type="InterPro" id="IPR017981">
    <property type="entry name" value="GPCR_2-like_7TM"/>
</dbReference>